<protein>
    <submittedName>
        <fullName evidence="4">TCF3 fusion partner</fullName>
    </submittedName>
</protein>
<reference evidence="2 3" key="2">
    <citation type="submission" date="2018-11" db="EMBL/GenBank/DDBJ databases">
        <authorList>
            <consortium name="Pathogen Informatics"/>
        </authorList>
    </citation>
    <scope>NUCLEOTIDE SEQUENCE [LARGE SCALE GENOMIC DNA]</scope>
</reference>
<evidence type="ECO:0000313" key="2">
    <source>
        <dbReference type="EMBL" id="VDN38467.1"/>
    </source>
</evidence>
<sequence length="102" mass="10539">MDEEEAAEDAAMADAAEAAADEDEGPASDGEEERMEVRELQLSAGHNDGTDASGPAPTQTGLVPNGTKGGNETAQGQEDRTRAPGKKRGTGNDIRTRLDSAL</sequence>
<proteinExistence type="predicted"/>
<feature type="compositionally biased region" description="Acidic residues" evidence="1">
    <location>
        <begin position="19"/>
        <end position="34"/>
    </location>
</feature>
<evidence type="ECO:0000256" key="1">
    <source>
        <dbReference type="SAM" id="MobiDB-lite"/>
    </source>
</evidence>
<dbReference type="Proteomes" id="UP000271098">
    <property type="component" value="Unassembled WGS sequence"/>
</dbReference>
<dbReference type="WBParaSite" id="GPUH_0002156501-mRNA-1">
    <property type="protein sequence ID" value="GPUH_0002156501-mRNA-1"/>
    <property type="gene ID" value="GPUH_0002156501"/>
</dbReference>
<reference evidence="4" key="1">
    <citation type="submission" date="2016-06" db="UniProtKB">
        <authorList>
            <consortium name="WormBaseParasite"/>
        </authorList>
    </citation>
    <scope>IDENTIFICATION</scope>
</reference>
<feature type="region of interest" description="Disordered" evidence="1">
    <location>
        <begin position="1"/>
        <end position="102"/>
    </location>
</feature>
<evidence type="ECO:0000313" key="4">
    <source>
        <dbReference type="WBParaSite" id="GPUH_0002156501-mRNA-1"/>
    </source>
</evidence>
<evidence type="ECO:0000313" key="3">
    <source>
        <dbReference type="Proteomes" id="UP000271098"/>
    </source>
</evidence>
<organism evidence="4">
    <name type="scientific">Gongylonema pulchrum</name>
    <dbReference type="NCBI Taxonomy" id="637853"/>
    <lineage>
        <taxon>Eukaryota</taxon>
        <taxon>Metazoa</taxon>
        <taxon>Ecdysozoa</taxon>
        <taxon>Nematoda</taxon>
        <taxon>Chromadorea</taxon>
        <taxon>Rhabditida</taxon>
        <taxon>Spirurina</taxon>
        <taxon>Spiruromorpha</taxon>
        <taxon>Spiruroidea</taxon>
        <taxon>Gongylonematidae</taxon>
        <taxon>Gongylonema</taxon>
    </lineage>
</organism>
<accession>A0A183EKP7</accession>
<gene>
    <name evidence="2" type="ORF">GPUH_LOCUS21538</name>
</gene>
<name>A0A183EKP7_9BILA</name>
<dbReference type="EMBL" id="UYRT01092847">
    <property type="protein sequence ID" value="VDN38467.1"/>
    <property type="molecule type" value="Genomic_DNA"/>
</dbReference>
<keyword evidence="3" id="KW-1185">Reference proteome</keyword>
<dbReference type="AlphaFoldDB" id="A0A183EKP7"/>
<feature type="compositionally biased region" description="Low complexity" evidence="1">
    <location>
        <begin position="9"/>
        <end position="18"/>
    </location>
</feature>